<feature type="binding site" evidence="5">
    <location>
        <position position="54"/>
    </location>
    <ligand>
        <name>Mg(2+)</name>
        <dbReference type="ChEBI" id="CHEBI:18420"/>
        <label>1</label>
    </ligand>
</feature>
<feature type="binding site" evidence="5">
    <location>
        <position position="86"/>
    </location>
    <ligand>
        <name>Mg(2+)</name>
        <dbReference type="ChEBI" id="CHEBI:18420"/>
        <label>1</label>
    </ligand>
</feature>
<evidence type="ECO:0000256" key="2">
    <source>
        <dbReference type="ARBA" id="ARBA00022723"/>
    </source>
</evidence>
<dbReference type="InterPro" id="IPR008162">
    <property type="entry name" value="Pyrophosphatase"/>
</dbReference>
<dbReference type="EC" id="3.6.1.1" evidence="5"/>
<dbReference type="GO" id="GO:0005737">
    <property type="term" value="C:cytoplasm"/>
    <property type="evidence" value="ECO:0007669"/>
    <property type="project" value="UniProtKB-SubCell"/>
</dbReference>
<dbReference type="OrthoDB" id="5187599at2"/>
<feature type="binding site" evidence="5">
    <location>
        <position position="5"/>
    </location>
    <ligand>
        <name>Mg(2+)</name>
        <dbReference type="ChEBI" id="CHEBI:18420"/>
        <label>2</label>
    </ligand>
</feature>
<feature type="binding site" evidence="5">
    <location>
        <position position="125"/>
    </location>
    <ligand>
        <name>substrate</name>
    </ligand>
</feature>
<dbReference type="InterPro" id="IPR036649">
    <property type="entry name" value="Pyrophosphatase_sf"/>
</dbReference>
<dbReference type="Proteomes" id="UP000317291">
    <property type="component" value="Unassembled WGS sequence"/>
</dbReference>
<evidence type="ECO:0000256" key="3">
    <source>
        <dbReference type="ARBA" id="ARBA00022801"/>
    </source>
</evidence>
<dbReference type="AlphaFoldDB" id="A0A5C5R6B6"/>
<feature type="binding site" evidence="5">
    <location>
        <position position="86"/>
    </location>
    <ligand>
        <name>Mg(2+)</name>
        <dbReference type="ChEBI" id="CHEBI:18420"/>
        <label>3</label>
    </ligand>
</feature>
<dbReference type="GO" id="GO:0006796">
    <property type="term" value="P:phosphate-containing compound metabolic process"/>
    <property type="evidence" value="ECO:0007669"/>
    <property type="project" value="InterPro"/>
</dbReference>
<evidence type="ECO:0000256" key="5">
    <source>
        <dbReference type="HAMAP-Rule" id="MF_00209"/>
    </source>
</evidence>
<comment type="cofactor">
    <cofactor evidence="1 5">
        <name>Mg(2+)</name>
        <dbReference type="ChEBI" id="CHEBI:18420"/>
    </cofactor>
</comment>
<sequence length="162" mass="17635">MVAIEIPQGSANKYEIDAESGQIILDRVQSMPVAYPGNYGSVPSTQGGDGDPLDGLVLSREPIAPGTQVKVRALGVLKMIDGGEQDDKLITVPVADVDPAFDIFKNVSDLPPIQQQQIEQFFAVYKNLPEGRKKVELSGYDQADRANELLRGSAQKYQESCR</sequence>
<comment type="subcellular location">
    <subcellularLocation>
        <location evidence="5">Cytoplasm</location>
    </subcellularLocation>
</comment>
<comment type="function">
    <text evidence="5">Catalyzes the hydrolysis of inorganic pyrophosphate (PPi) forming two phosphate ions.</text>
</comment>
<comment type="catalytic activity">
    <reaction evidence="5">
        <text>diphosphate + H2O = 2 phosphate + H(+)</text>
        <dbReference type="Rhea" id="RHEA:24576"/>
        <dbReference type="ChEBI" id="CHEBI:15377"/>
        <dbReference type="ChEBI" id="CHEBI:15378"/>
        <dbReference type="ChEBI" id="CHEBI:33019"/>
        <dbReference type="ChEBI" id="CHEBI:43474"/>
        <dbReference type="EC" id="3.6.1.1"/>
    </reaction>
</comment>
<feature type="binding site" evidence="5">
    <location>
        <position position="39"/>
    </location>
    <ligand>
        <name>substrate</name>
    </ligand>
</feature>
<feature type="binding site" evidence="5">
    <location>
        <position position="54"/>
    </location>
    <ligand>
        <name>Mg(2+)</name>
        <dbReference type="ChEBI" id="CHEBI:18420"/>
        <label>2</label>
    </ligand>
</feature>
<comment type="caution">
    <text evidence="6">The sequence shown here is derived from an EMBL/GenBank/DDBJ whole genome shotgun (WGS) entry which is preliminary data.</text>
</comment>
<dbReference type="GO" id="GO:0004427">
    <property type="term" value="F:inorganic diphosphate phosphatase activity"/>
    <property type="evidence" value="ECO:0007669"/>
    <property type="project" value="UniProtKB-UniRule"/>
</dbReference>
<dbReference type="HAMAP" id="MF_00209">
    <property type="entry name" value="Inorganic_PPase"/>
    <property type="match status" value="1"/>
</dbReference>
<keyword evidence="5" id="KW-0963">Cytoplasm</keyword>
<organism evidence="6 7">
    <name type="scientific">Tsukamurella asaccharolytica</name>
    <dbReference type="NCBI Taxonomy" id="2592067"/>
    <lineage>
        <taxon>Bacteria</taxon>
        <taxon>Bacillati</taxon>
        <taxon>Actinomycetota</taxon>
        <taxon>Actinomycetes</taxon>
        <taxon>Mycobacteriales</taxon>
        <taxon>Tsukamurellaceae</taxon>
        <taxon>Tsukamurella</taxon>
    </lineage>
</organism>
<comment type="similarity">
    <text evidence="5">Belongs to the PPase family.</text>
</comment>
<feature type="binding site" evidence="5">
    <location>
        <position position="49"/>
    </location>
    <ligand>
        <name>Mg(2+)</name>
        <dbReference type="ChEBI" id="CHEBI:18420"/>
        <label>1</label>
    </ligand>
</feature>
<keyword evidence="4 5" id="KW-0460">Magnesium</keyword>
<keyword evidence="7" id="KW-1185">Reference proteome</keyword>
<keyword evidence="2 5" id="KW-0479">Metal-binding</keyword>
<dbReference type="CDD" id="cd00412">
    <property type="entry name" value="pyrophosphatase"/>
    <property type="match status" value="1"/>
</dbReference>
<dbReference type="EMBL" id="VIGW01000017">
    <property type="protein sequence ID" value="TWS17873.1"/>
    <property type="molecule type" value="Genomic_DNA"/>
</dbReference>
<evidence type="ECO:0000256" key="4">
    <source>
        <dbReference type="ARBA" id="ARBA00022842"/>
    </source>
</evidence>
<evidence type="ECO:0000313" key="6">
    <source>
        <dbReference type="EMBL" id="TWS17873.1"/>
    </source>
</evidence>
<protein>
    <recommendedName>
        <fullName evidence="5">Inorganic pyrophosphatase</fullName>
        <ecNumber evidence="5">3.6.1.1</ecNumber>
    </recommendedName>
    <alternativeName>
        <fullName evidence="5">Pyrophosphate phospho-hydrolase</fullName>
        <shortName evidence="5">PPase</shortName>
    </alternativeName>
</protein>
<dbReference type="PANTHER" id="PTHR10286">
    <property type="entry name" value="INORGANIC PYROPHOSPHATASE"/>
    <property type="match status" value="1"/>
</dbReference>
<feature type="binding site" evidence="5">
    <location>
        <position position="13"/>
    </location>
    <ligand>
        <name>substrate</name>
    </ligand>
</feature>
<evidence type="ECO:0000313" key="7">
    <source>
        <dbReference type="Proteomes" id="UP000317291"/>
    </source>
</evidence>
<dbReference type="SUPFAM" id="SSF50324">
    <property type="entry name" value="Inorganic pyrophosphatase"/>
    <property type="match status" value="1"/>
</dbReference>
<proteinExistence type="inferred from homology"/>
<comment type="subunit">
    <text evidence="5">Homohexamer.</text>
</comment>
<dbReference type="Pfam" id="PF00719">
    <property type="entry name" value="Pyrophosphatase"/>
    <property type="match status" value="1"/>
</dbReference>
<accession>A0A5C5R6B6</accession>
<feature type="binding site" evidence="5">
    <location>
        <position position="81"/>
    </location>
    <ligand>
        <name>Mg(2+)</name>
        <dbReference type="ChEBI" id="CHEBI:18420"/>
        <label>3</label>
    </ligand>
</feature>
<dbReference type="GO" id="GO:0000287">
    <property type="term" value="F:magnesium ion binding"/>
    <property type="evidence" value="ECO:0007669"/>
    <property type="project" value="UniProtKB-UniRule"/>
</dbReference>
<evidence type="ECO:0000256" key="1">
    <source>
        <dbReference type="ARBA" id="ARBA00001946"/>
    </source>
</evidence>
<feature type="binding site" evidence="5">
    <location>
        <position position="27"/>
    </location>
    <ligand>
        <name>substrate</name>
    </ligand>
</feature>
<dbReference type="PROSITE" id="PS00387">
    <property type="entry name" value="PPASE"/>
    <property type="match status" value="1"/>
</dbReference>
<dbReference type="Gene3D" id="3.90.80.10">
    <property type="entry name" value="Inorganic pyrophosphatase"/>
    <property type="match status" value="1"/>
</dbReference>
<gene>
    <name evidence="5" type="primary">ppa</name>
    <name evidence="6" type="ORF">FK529_18465</name>
</gene>
<name>A0A5C5R6B6_9ACTN</name>
<feature type="active site" description="Proton acceptor" evidence="5">
    <location>
        <position position="86"/>
    </location>
</feature>
<reference evidence="6 7" key="1">
    <citation type="submission" date="2019-06" db="EMBL/GenBank/DDBJ databases">
        <title>Tsukamurella conjunctivitidis sp. nov., Tsukamurella assacharolytica sp. nov. and Tsukamurella sputae sp. nov. isolated from patients with conjunctivitis, bacteraemia (lymphoma) and respiratory infection (sputum) in Hong Kong.</title>
        <authorList>
            <person name="Teng J.L.L."/>
            <person name="Lee H.H."/>
            <person name="Fong J.Y.H."/>
            <person name="Fok K.M.N."/>
            <person name="Lau S.K.P."/>
            <person name="Woo P.C.Y."/>
        </authorList>
    </citation>
    <scope>NUCLEOTIDE SEQUENCE [LARGE SCALE GENOMIC DNA]</scope>
    <source>
        <strain evidence="6 7">HKU71</strain>
    </source>
</reference>
<keyword evidence="3 5" id="KW-0378">Hydrolase</keyword>